<keyword evidence="8" id="KW-0393">Immunoglobulin domain</keyword>
<proteinExistence type="predicted"/>
<dbReference type="OMA" id="QQWDVQC"/>
<dbReference type="GO" id="GO:0050852">
    <property type="term" value="P:T cell receptor signaling pathway"/>
    <property type="evidence" value="ECO:0007669"/>
    <property type="project" value="TreeGrafter"/>
</dbReference>
<evidence type="ECO:0000256" key="4">
    <source>
        <dbReference type="ARBA" id="ARBA00022989"/>
    </source>
</evidence>
<dbReference type="GO" id="GO:0009897">
    <property type="term" value="C:external side of plasma membrane"/>
    <property type="evidence" value="ECO:0007669"/>
    <property type="project" value="TreeGrafter"/>
</dbReference>
<evidence type="ECO:0000256" key="1">
    <source>
        <dbReference type="ARBA" id="ARBA00004479"/>
    </source>
</evidence>
<name>A0A3Q2XSA7_HIPCM</name>
<keyword evidence="7" id="KW-0325">Glycoprotein</keyword>
<dbReference type="GeneTree" id="ENSGT00990000203779"/>
<reference evidence="11" key="1">
    <citation type="submission" date="2025-08" db="UniProtKB">
        <authorList>
            <consortium name="Ensembl"/>
        </authorList>
    </citation>
    <scope>IDENTIFICATION</scope>
</reference>
<reference evidence="11" key="2">
    <citation type="submission" date="2025-09" db="UniProtKB">
        <authorList>
            <consortium name="Ensembl"/>
        </authorList>
    </citation>
    <scope>IDENTIFICATION</scope>
</reference>
<evidence type="ECO:0000256" key="9">
    <source>
        <dbReference type="SAM" id="Phobius"/>
    </source>
</evidence>
<organism evidence="11 12">
    <name type="scientific">Hippocampus comes</name>
    <name type="common">Tiger tail seahorse</name>
    <dbReference type="NCBI Taxonomy" id="109280"/>
    <lineage>
        <taxon>Eukaryota</taxon>
        <taxon>Metazoa</taxon>
        <taxon>Chordata</taxon>
        <taxon>Craniata</taxon>
        <taxon>Vertebrata</taxon>
        <taxon>Euteleostomi</taxon>
        <taxon>Actinopterygii</taxon>
        <taxon>Neopterygii</taxon>
        <taxon>Teleostei</taxon>
        <taxon>Neoteleostei</taxon>
        <taxon>Acanthomorphata</taxon>
        <taxon>Syngnathiaria</taxon>
        <taxon>Syngnathiformes</taxon>
        <taxon>Syngnathoidei</taxon>
        <taxon>Syngnathidae</taxon>
        <taxon>Hippocampus</taxon>
    </lineage>
</organism>
<evidence type="ECO:0000256" key="2">
    <source>
        <dbReference type="ARBA" id="ARBA00022692"/>
    </source>
</evidence>
<evidence type="ECO:0000256" key="3">
    <source>
        <dbReference type="ARBA" id="ARBA00022729"/>
    </source>
</evidence>
<keyword evidence="5 9" id="KW-0472">Membrane</keyword>
<evidence type="ECO:0000256" key="10">
    <source>
        <dbReference type="SAM" id="SignalP"/>
    </source>
</evidence>
<feature type="transmembrane region" description="Helical" evidence="9">
    <location>
        <begin position="152"/>
        <end position="175"/>
    </location>
</feature>
<keyword evidence="3 10" id="KW-0732">Signal</keyword>
<protein>
    <submittedName>
        <fullName evidence="11">CD28 molecule</fullName>
    </submittedName>
</protein>
<dbReference type="Proteomes" id="UP000264820">
    <property type="component" value="Unplaced"/>
</dbReference>
<evidence type="ECO:0000256" key="8">
    <source>
        <dbReference type="ARBA" id="ARBA00023319"/>
    </source>
</evidence>
<dbReference type="Ensembl" id="ENSHCOT00000001499.1">
    <property type="protein sequence ID" value="ENSHCOP00000007738.1"/>
    <property type="gene ID" value="ENSHCOG00000009834.1"/>
</dbReference>
<dbReference type="InterPro" id="IPR040216">
    <property type="entry name" value="CTLA4/CD28"/>
</dbReference>
<dbReference type="PANTHER" id="PTHR11494:SF9">
    <property type="entry name" value="SI:DKEY-1H24.6"/>
    <property type="match status" value="1"/>
</dbReference>
<evidence type="ECO:0000256" key="6">
    <source>
        <dbReference type="ARBA" id="ARBA00023157"/>
    </source>
</evidence>
<evidence type="ECO:0000313" key="12">
    <source>
        <dbReference type="Proteomes" id="UP000264820"/>
    </source>
</evidence>
<feature type="chain" id="PRO_5018531812" evidence="10">
    <location>
        <begin position="20"/>
        <end position="216"/>
    </location>
</feature>
<keyword evidence="12" id="KW-1185">Reference proteome</keyword>
<evidence type="ECO:0000256" key="7">
    <source>
        <dbReference type="ARBA" id="ARBA00023180"/>
    </source>
</evidence>
<accession>A0A3Q2XSA7</accession>
<keyword evidence="2 9" id="KW-0812">Transmembrane</keyword>
<dbReference type="AlphaFoldDB" id="A0A3Q2XSA7"/>
<feature type="signal peptide" evidence="10">
    <location>
        <begin position="1"/>
        <end position="19"/>
    </location>
</feature>
<evidence type="ECO:0000256" key="5">
    <source>
        <dbReference type="ARBA" id="ARBA00023136"/>
    </source>
</evidence>
<comment type="subcellular location">
    <subcellularLocation>
        <location evidence="1">Membrane</location>
        <topology evidence="1">Single-pass type I membrane protein</topology>
    </subcellularLocation>
</comment>
<dbReference type="PANTHER" id="PTHR11494">
    <property type="entry name" value="CYTOTOXIC T-LYMPHOCYTE PROTEIN"/>
    <property type="match status" value="1"/>
</dbReference>
<evidence type="ECO:0000313" key="11">
    <source>
        <dbReference type="Ensembl" id="ENSHCOP00000007738.1"/>
    </source>
</evidence>
<dbReference type="GO" id="GO:0042129">
    <property type="term" value="P:regulation of T cell proliferation"/>
    <property type="evidence" value="ECO:0007669"/>
    <property type="project" value="InterPro"/>
</dbReference>
<keyword evidence="4 9" id="KW-1133">Transmembrane helix</keyword>
<sequence>MTAWVIRIILGYMISMANPIQSMCPCKCKYSLCKHDPATIYVPCPMLVGEDLTFALRNDEQVIHIQKCNYNKMTVDCEPNPSAELMLREVNTSVSFVLTGEMAKNGGLYRCEGTVTFPPPLKTEMSHTAHIQMVLLGHKCSSGKTKEGNGHLWIWITVLGILCVYSIIITIIAVVSRVKVRQEHFQNDYINTKPRGTSQRKRERGFLPYHILQSWK</sequence>
<keyword evidence="6" id="KW-1015">Disulfide bond</keyword>